<dbReference type="EMBL" id="JAXIOK010000005">
    <property type="protein sequence ID" value="KAK4770224.1"/>
    <property type="molecule type" value="Genomic_DNA"/>
</dbReference>
<organism evidence="5 6">
    <name type="scientific">Trapa incisa</name>
    <dbReference type="NCBI Taxonomy" id="236973"/>
    <lineage>
        <taxon>Eukaryota</taxon>
        <taxon>Viridiplantae</taxon>
        <taxon>Streptophyta</taxon>
        <taxon>Embryophyta</taxon>
        <taxon>Tracheophyta</taxon>
        <taxon>Spermatophyta</taxon>
        <taxon>Magnoliopsida</taxon>
        <taxon>eudicotyledons</taxon>
        <taxon>Gunneridae</taxon>
        <taxon>Pentapetalae</taxon>
        <taxon>rosids</taxon>
        <taxon>malvids</taxon>
        <taxon>Myrtales</taxon>
        <taxon>Lythraceae</taxon>
        <taxon>Trapa</taxon>
    </lineage>
</organism>
<feature type="compositionally biased region" description="Acidic residues" evidence="4">
    <location>
        <begin position="38"/>
        <end position="56"/>
    </location>
</feature>
<evidence type="ECO:0000256" key="4">
    <source>
        <dbReference type="SAM" id="MobiDB-lite"/>
    </source>
</evidence>
<dbReference type="PANTHER" id="PTHR10980">
    <property type="entry name" value="RHO GDP-DISSOCIATION INHIBITOR"/>
    <property type="match status" value="1"/>
</dbReference>
<protein>
    <recommendedName>
        <fullName evidence="7">Rho GDP-dissociation inhibitor 1</fullName>
    </recommendedName>
</protein>
<proteinExistence type="inferred from homology"/>
<evidence type="ECO:0000313" key="6">
    <source>
        <dbReference type="Proteomes" id="UP001345219"/>
    </source>
</evidence>
<comment type="subcellular location">
    <subcellularLocation>
        <location evidence="1">Cytoplasm</location>
    </subcellularLocation>
</comment>
<dbReference type="Gene3D" id="2.70.50.30">
    <property type="entry name" value="Coagulation Factor XIII, subunit A, domain 1"/>
    <property type="match status" value="1"/>
</dbReference>
<comment type="similarity">
    <text evidence="2">Belongs to the Rho GDI family.</text>
</comment>
<evidence type="ECO:0000256" key="3">
    <source>
        <dbReference type="ARBA" id="ARBA00022490"/>
    </source>
</evidence>
<keyword evidence="6" id="KW-1185">Reference proteome</keyword>
<dbReference type="InterPro" id="IPR014756">
    <property type="entry name" value="Ig_E-set"/>
</dbReference>
<feature type="region of interest" description="Disordered" evidence="4">
    <location>
        <begin position="1"/>
        <end position="73"/>
    </location>
</feature>
<evidence type="ECO:0008006" key="7">
    <source>
        <dbReference type="Google" id="ProtNLM"/>
    </source>
</evidence>
<comment type="caution">
    <text evidence="5">The sequence shown here is derived from an EMBL/GenBank/DDBJ whole genome shotgun (WGS) entry which is preliminary data.</text>
</comment>
<dbReference type="InterPro" id="IPR000406">
    <property type="entry name" value="Rho_GDI"/>
</dbReference>
<dbReference type="GO" id="GO:0005094">
    <property type="term" value="F:Rho GDP-dissociation inhibitor activity"/>
    <property type="evidence" value="ECO:0007669"/>
    <property type="project" value="InterPro"/>
</dbReference>
<dbReference type="GO" id="GO:0007266">
    <property type="term" value="P:Rho protein signal transduction"/>
    <property type="evidence" value="ECO:0007669"/>
    <property type="project" value="InterPro"/>
</dbReference>
<dbReference type="InterPro" id="IPR024792">
    <property type="entry name" value="RhoGDI_dom_sf"/>
</dbReference>
<keyword evidence="3" id="KW-0963">Cytoplasm</keyword>
<dbReference type="SUPFAM" id="SSF81296">
    <property type="entry name" value="E set domains"/>
    <property type="match status" value="1"/>
</dbReference>
<reference evidence="5 6" key="1">
    <citation type="journal article" date="2023" name="Hortic Res">
        <title>Pangenome of water caltrop reveals structural variations and asymmetric subgenome divergence after allopolyploidization.</title>
        <authorList>
            <person name="Zhang X."/>
            <person name="Chen Y."/>
            <person name="Wang L."/>
            <person name="Yuan Y."/>
            <person name="Fang M."/>
            <person name="Shi L."/>
            <person name="Lu R."/>
            <person name="Comes H.P."/>
            <person name="Ma Y."/>
            <person name="Chen Y."/>
            <person name="Huang G."/>
            <person name="Zhou Y."/>
            <person name="Zheng Z."/>
            <person name="Qiu Y."/>
        </authorList>
    </citation>
    <scope>NUCLEOTIDE SEQUENCE [LARGE SCALE GENOMIC DNA]</scope>
    <source>
        <tissue evidence="5">Roots</tissue>
    </source>
</reference>
<accession>A0AAN7QKB7</accession>
<evidence type="ECO:0000256" key="2">
    <source>
        <dbReference type="ARBA" id="ARBA00009758"/>
    </source>
</evidence>
<dbReference type="Proteomes" id="UP001345219">
    <property type="component" value="Chromosome 24"/>
</dbReference>
<dbReference type="AlphaFoldDB" id="A0AAN7QKB7"/>
<gene>
    <name evidence="5" type="ORF">SAY87_030756</name>
</gene>
<evidence type="ECO:0000313" key="5">
    <source>
        <dbReference type="EMBL" id="KAK4770224.1"/>
    </source>
</evidence>
<name>A0AAN7QKB7_9MYRT</name>
<sequence length="240" mass="26957">MSLDSGAALTSKEMGFQETKEAGENSGIVEAKTAEMIDGNEDNGPDDEAGVEEGEDESKLHLGPRFSLRQQLEKDKEDESLRRWKEKLLGSVDFDNFGDVESFEPEVKILSLSIISPDRPDLVLPVPENGNPNGLWFTLKEGSHYRLRFTLQVSNNIVSGLTYINTVWKAGFKVDNTREMLGTFSPQLEPYTHVTHEEITPSGILARGSYSARSKFIDDDDKCYLEIKYSFDIQKEWAAP</sequence>
<dbReference type="PANTHER" id="PTHR10980:SF3">
    <property type="entry name" value="LD16419P"/>
    <property type="match status" value="1"/>
</dbReference>
<dbReference type="GO" id="GO:0016020">
    <property type="term" value="C:membrane"/>
    <property type="evidence" value="ECO:0007669"/>
    <property type="project" value="TreeGrafter"/>
</dbReference>
<evidence type="ECO:0000256" key="1">
    <source>
        <dbReference type="ARBA" id="ARBA00004496"/>
    </source>
</evidence>
<dbReference type="GO" id="GO:0005829">
    <property type="term" value="C:cytosol"/>
    <property type="evidence" value="ECO:0007669"/>
    <property type="project" value="TreeGrafter"/>
</dbReference>
<dbReference type="Pfam" id="PF02115">
    <property type="entry name" value="Rho_GDI"/>
    <property type="match status" value="1"/>
</dbReference>
<dbReference type="PRINTS" id="PR00492">
    <property type="entry name" value="RHOGDI"/>
</dbReference>
<dbReference type="FunFam" id="2.70.50.30:FF:000002">
    <property type="entry name" value="Rho GDP-dissociation inhibitor 1"/>
    <property type="match status" value="1"/>
</dbReference>